<sequence length="197" mass="22837">MSSDFKTLQSHWNTSKNQLHVSTIDFDNLYKKIRTKEKENYMFYYGTITILLTTLIVISLFFYFVAPVQYTLSRIGAGLMIFGLIFRIGIELKSIQKAKHINILDNSLKATEHTIAFHKFRTMIHQVVAPIIVILYTVGFYLITPEFSQYMPLWNIVFIDVSYIVIAVILFIVIRKGVKGEMQKLSDIIALKQDITE</sequence>
<evidence type="ECO:0000313" key="5">
    <source>
        <dbReference type="Proteomes" id="UP001231587"/>
    </source>
</evidence>
<gene>
    <name evidence="2" type="ORF">J2Z56_002594</name>
    <name evidence="3" type="ORF">J2Z57_002375</name>
</gene>
<dbReference type="EMBL" id="JAGGJQ010000007">
    <property type="protein sequence ID" value="MBP1840664.1"/>
    <property type="molecule type" value="Genomic_DNA"/>
</dbReference>
<keyword evidence="1" id="KW-0472">Membrane</keyword>
<keyword evidence="1" id="KW-1133">Transmembrane helix</keyword>
<evidence type="ECO:0000313" key="3">
    <source>
        <dbReference type="EMBL" id="MDQ0335923.1"/>
    </source>
</evidence>
<feature type="transmembrane region" description="Helical" evidence="1">
    <location>
        <begin position="41"/>
        <end position="66"/>
    </location>
</feature>
<evidence type="ECO:0008006" key="6">
    <source>
        <dbReference type="Google" id="ProtNLM"/>
    </source>
</evidence>
<dbReference type="OrthoDB" id="1162501at2"/>
<organism evidence="2 4">
    <name type="scientific">Formosa algae</name>
    <dbReference type="NCBI Taxonomy" id="225843"/>
    <lineage>
        <taxon>Bacteria</taxon>
        <taxon>Pseudomonadati</taxon>
        <taxon>Bacteroidota</taxon>
        <taxon>Flavobacteriia</taxon>
        <taxon>Flavobacteriales</taxon>
        <taxon>Flavobacteriaceae</taxon>
        <taxon>Formosa</taxon>
    </lineage>
</organism>
<name>A0A9X1CCZ4_9FLAO</name>
<proteinExistence type="predicted"/>
<evidence type="ECO:0000313" key="2">
    <source>
        <dbReference type="EMBL" id="MBP1840664.1"/>
    </source>
</evidence>
<protein>
    <recommendedName>
        <fullName evidence="6">DUF3278 domain-containing protein</fullName>
    </recommendedName>
</protein>
<dbReference type="Proteomes" id="UP001138672">
    <property type="component" value="Unassembled WGS sequence"/>
</dbReference>
<dbReference type="EMBL" id="JAUSUU010000007">
    <property type="protein sequence ID" value="MDQ0335923.1"/>
    <property type="molecule type" value="Genomic_DNA"/>
</dbReference>
<keyword evidence="5" id="KW-1185">Reference proteome</keyword>
<feature type="transmembrane region" description="Helical" evidence="1">
    <location>
        <begin position="127"/>
        <end position="144"/>
    </location>
</feature>
<dbReference type="AlphaFoldDB" id="A0A9X1CCZ4"/>
<comment type="caution">
    <text evidence="2">The sequence shown here is derived from an EMBL/GenBank/DDBJ whole genome shotgun (WGS) entry which is preliminary data.</text>
</comment>
<keyword evidence="1" id="KW-0812">Transmembrane</keyword>
<evidence type="ECO:0000313" key="4">
    <source>
        <dbReference type="Proteomes" id="UP001138672"/>
    </source>
</evidence>
<accession>A0A9X1CCZ4</accession>
<evidence type="ECO:0000256" key="1">
    <source>
        <dbReference type="SAM" id="Phobius"/>
    </source>
</evidence>
<feature type="transmembrane region" description="Helical" evidence="1">
    <location>
        <begin position="156"/>
        <end position="174"/>
    </location>
</feature>
<dbReference type="Proteomes" id="UP001231587">
    <property type="component" value="Unassembled WGS sequence"/>
</dbReference>
<dbReference type="RefSeq" id="WP_057780145.1">
    <property type="nucleotide sequence ID" value="NZ_JAGGJQ010000007.1"/>
</dbReference>
<reference evidence="2" key="1">
    <citation type="submission" date="2021-03" db="EMBL/GenBank/DDBJ databases">
        <title>Genomic Encyclopedia of Type Strains, Phase IV (KMG-IV): sequencing the most valuable type-strain genomes for metagenomic binning, comparative biology and taxonomic classification.</title>
        <authorList>
            <person name="Goeker M."/>
        </authorList>
    </citation>
    <scope>NUCLEOTIDE SEQUENCE</scope>
    <source>
        <strain evidence="2">DSM 15523</strain>
        <strain evidence="3 5">DSM 16476</strain>
    </source>
</reference>
<feature type="transmembrane region" description="Helical" evidence="1">
    <location>
        <begin position="72"/>
        <end position="90"/>
    </location>
</feature>